<evidence type="ECO:0000256" key="5">
    <source>
        <dbReference type="ARBA" id="ARBA00022777"/>
    </source>
</evidence>
<dbReference type="STRING" id="28200.GCA_001572935_01306"/>
<feature type="domain" description="Histidine kinase" evidence="8">
    <location>
        <begin position="79"/>
        <end position="281"/>
    </location>
</feature>
<name>A0A2U2BZA4_9BACT</name>
<dbReference type="SUPFAM" id="SSF55874">
    <property type="entry name" value="ATPase domain of HSP90 chaperone/DNA topoisomerase II/histidine kinase"/>
    <property type="match status" value="1"/>
</dbReference>
<proteinExistence type="predicted"/>
<evidence type="ECO:0000256" key="1">
    <source>
        <dbReference type="ARBA" id="ARBA00000085"/>
    </source>
</evidence>
<sequence length="284" mass="33205">MNFKRLFFHLSNFVLIFFLLLLILFLNSFLTIRFDFLQNSIVFTLFLSLLGSILFLIFSKKILKSLLTSDESLKNSIKNTLHELNIPTSTIKINTQLLKKNISDEKTLQRVERIEKANESLFELYKNMEYEFQKVLENIDKEEFYLLESINKTLDKFEDIKKDTKIDLNLKDLSLYSDYKGFLIVLDNLISNAIKYNDKKNPYIKIELNENILSIFNKGEKIDAKNLMLVFDRFFQEDSSNIGHGIGLAVVKEYCDRNRVAININNIEDGVKISLNLKNIVKQA</sequence>
<dbReference type="Proteomes" id="UP000245014">
    <property type="component" value="Unassembled WGS sequence"/>
</dbReference>
<comment type="catalytic activity">
    <reaction evidence="1">
        <text>ATP + protein L-histidine = ADP + protein N-phospho-L-histidine.</text>
        <dbReference type="EC" id="2.7.13.3"/>
    </reaction>
</comment>
<protein>
    <recommendedName>
        <fullName evidence="2">histidine kinase</fullName>
        <ecNumber evidence="2">2.7.13.3</ecNumber>
    </recommendedName>
</protein>
<feature type="transmembrane region" description="Helical" evidence="7">
    <location>
        <begin position="7"/>
        <end position="30"/>
    </location>
</feature>
<dbReference type="PANTHER" id="PTHR45453:SF1">
    <property type="entry name" value="PHOSPHATE REGULON SENSOR PROTEIN PHOR"/>
    <property type="match status" value="1"/>
</dbReference>
<keyword evidence="7" id="KW-1133">Transmembrane helix</keyword>
<dbReference type="GO" id="GO:0000155">
    <property type="term" value="F:phosphorelay sensor kinase activity"/>
    <property type="evidence" value="ECO:0007669"/>
    <property type="project" value="TreeGrafter"/>
</dbReference>
<keyword evidence="3" id="KW-0597">Phosphoprotein</keyword>
<evidence type="ECO:0000256" key="2">
    <source>
        <dbReference type="ARBA" id="ARBA00012438"/>
    </source>
</evidence>
<organism evidence="9 10">
    <name type="scientific">Aliarcobacter skirrowii</name>
    <dbReference type="NCBI Taxonomy" id="28200"/>
    <lineage>
        <taxon>Bacteria</taxon>
        <taxon>Pseudomonadati</taxon>
        <taxon>Campylobacterota</taxon>
        <taxon>Epsilonproteobacteria</taxon>
        <taxon>Campylobacterales</taxon>
        <taxon>Arcobacteraceae</taxon>
        <taxon>Aliarcobacter</taxon>
    </lineage>
</organism>
<gene>
    <name evidence="9" type="ORF">DF188_07960</name>
</gene>
<evidence type="ECO:0000256" key="6">
    <source>
        <dbReference type="ARBA" id="ARBA00023012"/>
    </source>
</evidence>
<dbReference type="EC" id="2.7.13.3" evidence="2"/>
<evidence type="ECO:0000256" key="7">
    <source>
        <dbReference type="SAM" id="Phobius"/>
    </source>
</evidence>
<dbReference type="AlphaFoldDB" id="A0A2U2BZA4"/>
<evidence type="ECO:0000259" key="8">
    <source>
        <dbReference type="PROSITE" id="PS50109"/>
    </source>
</evidence>
<keyword evidence="7" id="KW-0812">Transmembrane</keyword>
<dbReference type="Gene3D" id="3.30.565.10">
    <property type="entry name" value="Histidine kinase-like ATPase, C-terminal domain"/>
    <property type="match status" value="1"/>
</dbReference>
<dbReference type="Pfam" id="PF02518">
    <property type="entry name" value="HATPase_c"/>
    <property type="match status" value="1"/>
</dbReference>
<keyword evidence="7" id="KW-0472">Membrane</keyword>
<evidence type="ECO:0000256" key="4">
    <source>
        <dbReference type="ARBA" id="ARBA00022679"/>
    </source>
</evidence>
<dbReference type="InterPro" id="IPR036890">
    <property type="entry name" value="HATPase_C_sf"/>
</dbReference>
<evidence type="ECO:0000256" key="3">
    <source>
        <dbReference type="ARBA" id="ARBA00022553"/>
    </source>
</evidence>
<dbReference type="PROSITE" id="PS50109">
    <property type="entry name" value="HIS_KIN"/>
    <property type="match status" value="1"/>
</dbReference>
<keyword evidence="5 9" id="KW-0418">Kinase</keyword>
<feature type="transmembrane region" description="Helical" evidence="7">
    <location>
        <begin position="36"/>
        <end position="58"/>
    </location>
</feature>
<dbReference type="GO" id="GO:0005886">
    <property type="term" value="C:plasma membrane"/>
    <property type="evidence" value="ECO:0007669"/>
    <property type="project" value="TreeGrafter"/>
</dbReference>
<evidence type="ECO:0000313" key="9">
    <source>
        <dbReference type="EMBL" id="PWE20394.1"/>
    </source>
</evidence>
<dbReference type="CDD" id="cd00075">
    <property type="entry name" value="HATPase"/>
    <property type="match status" value="1"/>
</dbReference>
<keyword evidence="4" id="KW-0808">Transferase</keyword>
<dbReference type="PANTHER" id="PTHR45453">
    <property type="entry name" value="PHOSPHATE REGULON SENSOR PROTEIN PHOR"/>
    <property type="match status" value="1"/>
</dbReference>
<dbReference type="GO" id="GO:0004721">
    <property type="term" value="F:phosphoprotein phosphatase activity"/>
    <property type="evidence" value="ECO:0007669"/>
    <property type="project" value="TreeGrafter"/>
</dbReference>
<comment type="caution">
    <text evidence="9">The sequence shown here is derived from an EMBL/GenBank/DDBJ whole genome shotgun (WGS) entry which is preliminary data.</text>
</comment>
<dbReference type="InterPro" id="IPR003594">
    <property type="entry name" value="HATPase_dom"/>
</dbReference>
<dbReference type="EMBL" id="QEYI01000007">
    <property type="protein sequence ID" value="PWE20394.1"/>
    <property type="molecule type" value="Genomic_DNA"/>
</dbReference>
<dbReference type="RefSeq" id="WP_109158637.1">
    <property type="nucleotide sequence ID" value="NZ_QEYI01000007.1"/>
</dbReference>
<accession>A0A2U2BZA4</accession>
<keyword evidence="6" id="KW-0902">Two-component regulatory system</keyword>
<reference evidence="9 10" key="1">
    <citation type="submission" date="2018-05" db="EMBL/GenBank/DDBJ databases">
        <title>Antimicrobial susceptibility testing and genomic analysis of Arcobacter skirrowii strains and one Arcobacter butzleri isolated from German poultry farms.</title>
        <authorList>
            <person name="Haenel I."/>
            <person name="Hotzel H."/>
            <person name="Tomaso H."/>
            <person name="Busch A."/>
        </authorList>
    </citation>
    <scope>NUCLEOTIDE SEQUENCE [LARGE SCALE GENOMIC DNA]</scope>
    <source>
        <strain evidence="10">v</strain>
    </source>
</reference>
<evidence type="ECO:0000313" key="10">
    <source>
        <dbReference type="Proteomes" id="UP000245014"/>
    </source>
</evidence>
<dbReference type="GO" id="GO:0016036">
    <property type="term" value="P:cellular response to phosphate starvation"/>
    <property type="evidence" value="ECO:0007669"/>
    <property type="project" value="TreeGrafter"/>
</dbReference>
<dbReference type="SMART" id="SM00387">
    <property type="entry name" value="HATPase_c"/>
    <property type="match status" value="1"/>
</dbReference>
<dbReference type="InterPro" id="IPR005467">
    <property type="entry name" value="His_kinase_dom"/>
</dbReference>
<dbReference type="InterPro" id="IPR050351">
    <property type="entry name" value="BphY/WalK/GraS-like"/>
</dbReference>